<dbReference type="PROSITE" id="PS50929">
    <property type="entry name" value="ABC_TM1F"/>
    <property type="match status" value="1"/>
</dbReference>
<evidence type="ECO:0000259" key="11">
    <source>
        <dbReference type="PROSITE" id="PS50929"/>
    </source>
</evidence>
<dbReference type="EC" id="3.6.3.-" evidence="12"/>
<keyword evidence="7 9" id="KW-1133">Transmembrane helix</keyword>
<reference evidence="12 13" key="1">
    <citation type="submission" date="2019-02" db="EMBL/GenBank/DDBJ databases">
        <title>Deep-cultivation of Planctomycetes and their phenomic and genomic characterization uncovers novel biology.</title>
        <authorList>
            <person name="Wiegand S."/>
            <person name="Jogler M."/>
            <person name="Boedeker C."/>
            <person name="Pinto D."/>
            <person name="Vollmers J."/>
            <person name="Rivas-Marin E."/>
            <person name="Kohn T."/>
            <person name="Peeters S.H."/>
            <person name="Heuer A."/>
            <person name="Rast P."/>
            <person name="Oberbeckmann S."/>
            <person name="Bunk B."/>
            <person name="Jeske O."/>
            <person name="Meyerdierks A."/>
            <person name="Storesund J.E."/>
            <person name="Kallscheuer N."/>
            <person name="Luecker S."/>
            <person name="Lage O.M."/>
            <person name="Pohl T."/>
            <person name="Merkel B.J."/>
            <person name="Hornburger P."/>
            <person name="Mueller R.-W."/>
            <person name="Bruemmer F."/>
            <person name="Labrenz M."/>
            <person name="Spormann A.M."/>
            <person name="Op den Camp H."/>
            <person name="Overmann J."/>
            <person name="Amann R."/>
            <person name="Jetten M.S.M."/>
            <person name="Mascher T."/>
            <person name="Medema M.H."/>
            <person name="Devos D.P."/>
            <person name="Kaster A.-K."/>
            <person name="Ovreas L."/>
            <person name="Rohde M."/>
            <person name="Galperin M.Y."/>
            <person name="Jogler C."/>
        </authorList>
    </citation>
    <scope>NUCLEOTIDE SEQUENCE [LARGE SCALE GENOMIC DNA]</scope>
    <source>
        <strain evidence="12 13">Mal4</strain>
    </source>
</reference>
<dbReference type="InterPro" id="IPR036640">
    <property type="entry name" value="ABC1_TM_sf"/>
</dbReference>
<feature type="transmembrane region" description="Helical" evidence="9">
    <location>
        <begin position="332"/>
        <end position="350"/>
    </location>
</feature>
<dbReference type="GO" id="GO:0005886">
    <property type="term" value="C:plasma membrane"/>
    <property type="evidence" value="ECO:0007669"/>
    <property type="project" value="UniProtKB-SubCell"/>
</dbReference>
<feature type="transmembrane region" description="Helical" evidence="9">
    <location>
        <begin position="20"/>
        <end position="43"/>
    </location>
</feature>
<feature type="transmembrane region" description="Helical" evidence="9">
    <location>
        <begin position="242"/>
        <end position="261"/>
    </location>
</feature>
<keyword evidence="3" id="KW-1003">Cell membrane</keyword>
<dbReference type="GO" id="GO:0005524">
    <property type="term" value="F:ATP binding"/>
    <property type="evidence" value="ECO:0007669"/>
    <property type="project" value="UniProtKB-KW"/>
</dbReference>
<dbReference type="Gene3D" id="1.20.1560.10">
    <property type="entry name" value="ABC transporter type 1, transmembrane domain"/>
    <property type="match status" value="1"/>
</dbReference>
<dbReference type="PANTHER" id="PTHR43394:SF1">
    <property type="entry name" value="ATP-BINDING CASSETTE SUB-FAMILY B MEMBER 10, MITOCHONDRIAL"/>
    <property type="match status" value="1"/>
</dbReference>
<dbReference type="EMBL" id="CP036275">
    <property type="protein sequence ID" value="QDU36509.1"/>
    <property type="molecule type" value="Genomic_DNA"/>
</dbReference>
<name>A0A517Z246_9PLAN</name>
<dbReference type="SMART" id="SM00382">
    <property type="entry name" value="AAA"/>
    <property type="match status" value="1"/>
</dbReference>
<dbReference type="InterPro" id="IPR011527">
    <property type="entry name" value="ABC1_TM_dom"/>
</dbReference>
<dbReference type="InterPro" id="IPR017871">
    <property type="entry name" value="ABC_transporter-like_CS"/>
</dbReference>
<keyword evidence="4 9" id="KW-0812">Transmembrane</keyword>
<keyword evidence="13" id="KW-1185">Reference proteome</keyword>
<dbReference type="InterPro" id="IPR003439">
    <property type="entry name" value="ABC_transporter-like_ATP-bd"/>
</dbReference>
<dbReference type="PROSITE" id="PS50893">
    <property type="entry name" value="ABC_TRANSPORTER_2"/>
    <property type="match status" value="1"/>
</dbReference>
<dbReference type="PROSITE" id="PS00211">
    <property type="entry name" value="ABC_TRANSPORTER_1"/>
    <property type="match status" value="1"/>
</dbReference>
<comment type="subcellular location">
    <subcellularLocation>
        <location evidence="1">Cell membrane</location>
        <topology evidence="1">Multi-pass membrane protein</topology>
    </subcellularLocation>
</comment>
<feature type="transmembrane region" description="Helical" evidence="9">
    <location>
        <begin position="138"/>
        <end position="159"/>
    </location>
</feature>
<evidence type="ECO:0000256" key="4">
    <source>
        <dbReference type="ARBA" id="ARBA00022692"/>
    </source>
</evidence>
<dbReference type="GO" id="GO:0016887">
    <property type="term" value="F:ATP hydrolysis activity"/>
    <property type="evidence" value="ECO:0007669"/>
    <property type="project" value="InterPro"/>
</dbReference>
<evidence type="ECO:0000256" key="2">
    <source>
        <dbReference type="ARBA" id="ARBA00022448"/>
    </source>
</evidence>
<dbReference type="RefSeq" id="WP_197444068.1">
    <property type="nucleotide sequence ID" value="NZ_CP036275.1"/>
</dbReference>
<dbReference type="SUPFAM" id="SSF52540">
    <property type="entry name" value="P-loop containing nucleoside triphosphate hydrolases"/>
    <property type="match status" value="1"/>
</dbReference>
<sequence length="680" mass="76360">MESFKRLIPCLWPHRRRLTFSIVFGLLVAFLWGANISAVYPAVMMLVQGKDLHQYVTEEVEQTHESIRKREEVLELIDERLADLEAAGHGEDSSEYMRLLGDRVKNQRKLHSTTRTLWQLTWLQNYLMPWIPRDRFDAFALILFGVLAATAIKGLFIFVQDVLVGGVVQLVVRDVRKGALDRVLALDYQTVSADGTGSLMSRFTYDVEQLSVGLTLLGGRLVREPLKCLSCLIFALFVNWRLTLLSLLFLPLLGLALGRYGRLLKRASRRMMESMSRIYKVLEETFEGLKVVIAFGNEQHHRKQFDREYDTFFAKAMKVVYIDAVAKPSIEVLGLLAIFVSMLPGAYLVLRGQTDIWGVRLASDTMDPEHLALLYGLLVGMLDPCRKLSNSFSRLKRSSAAIDRIFSMMEREPLVREVKEPRHLKPHTKTIEFDDVTFAYPTRELDRSRGPALRGVNLTVEAGEVVALVGQNGCGKSTLVNLLPRLYDPQGGEIRIDGIPVHDANLRDLRSQIGIVTQETILFDDSIYENILYGKPTATRTDVEEAARRAYVMPIVETVPHGFETRVGEKGKELSGGQRQRIAMARAILRDPSILILDEATSAADAESAKLIYEALKSFVPGRTAFIITHSMTPALLDLVTRVVVMDQGQVVASGTHESLLQSCPTYARLYHTPSLGKAA</sequence>
<evidence type="ECO:0000256" key="6">
    <source>
        <dbReference type="ARBA" id="ARBA00022840"/>
    </source>
</evidence>
<accession>A0A517Z246</accession>
<evidence type="ECO:0000256" key="8">
    <source>
        <dbReference type="ARBA" id="ARBA00023136"/>
    </source>
</evidence>
<dbReference type="GO" id="GO:0015421">
    <property type="term" value="F:ABC-type oligopeptide transporter activity"/>
    <property type="evidence" value="ECO:0007669"/>
    <property type="project" value="TreeGrafter"/>
</dbReference>
<protein>
    <submittedName>
        <fullName evidence="12">Multidrug export ATP-binding/permease protein</fullName>
        <ecNumber evidence="12">3.6.3.-</ecNumber>
    </submittedName>
</protein>
<dbReference type="SUPFAM" id="SSF90123">
    <property type="entry name" value="ABC transporter transmembrane region"/>
    <property type="match status" value="1"/>
</dbReference>
<dbReference type="InterPro" id="IPR039421">
    <property type="entry name" value="Type_1_exporter"/>
</dbReference>
<dbReference type="AlphaFoldDB" id="A0A517Z246"/>
<keyword evidence="2" id="KW-0813">Transport</keyword>
<dbReference type="Pfam" id="PF00005">
    <property type="entry name" value="ABC_tran"/>
    <property type="match status" value="1"/>
</dbReference>
<dbReference type="InterPro" id="IPR003593">
    <property type="entry name" value="AAA+_ATPase"/>
</dbReference>
<keyword evidence="6 12" id="KW-0067">ATP-binding</keyword>
<gene>
    <name evidence="12" type="ORF">Mal4_07950</name>
</gene>
<organism evidence="12 13">
    <name type="scientific">Maioricimonas rarisocia</name>
    <dbReference type="NCBI Taxonomy" id="2528026"/>
    <lineage>
        <taxon>Bacteria</taxon>
        <taxon>Pseudomonadati</taxon>
        <taxon>Planctomycetota</taxon>
        <taxon>Planctomycetia</taxon>
        <taxon>Planctomycetales</taxon>
        <taxon>Planctomycetaceae</taxon>
        <taxon>Maioricimonas</taxon>
    </lineage>
</organism>
<proteinExistence type="predicted"/>
<evidence type="ECO:0000256" key="3">
    <source>
        <dbReference type="ARBA" id="ARBA00022475"/>
    </source>
</evidence>
<feature type="domain" description="ABC transporter" evidence="10">
    <location>
        <begin position="431"/>
        <end position="673"/>
    </location>
</feature>
<evidence type="ECO:0000256" key="7">
    <source>
        <dbReference type="ARBA" id="ARBA00022989"/>
    </source>
</evidence>
<dbReference type="InterPro" id="IPR027417">
    <property type="entry name" value="P-loop_NTPase"/>
</dbReference>
<dbReference type="Proteomes" id="UP000320496">
    <property type="component" value="Chromosome"/>
</dbReference>
<evidence type="ECO:0000313" key="13">
    <source>
        <dbReference type="Proteomes" id="UP000320496"/>
    </source>
</evidence>
<dbReference type="KEGG" id="mri:Mal4_07950"/>
<keyword evidence="8 9" id="KW-0472">Membrane</keyword>
<dbReference type="Gene3D" id="3.40.50.300">
    <property type="entry name" value="P-loop containing nucleotide triphosphate hydrolases"/>
    <property type="match status" value="1"/>
</dbReference>
<evidence type="ECO:0000256" key="1">
    <source>
        <dbReference type="ARBA" id="ARBA00004651"/>
    </source>
</evidence>
<dbReference type="FunFam" id="3.40.50.300:FF:000221">
    <property type="entry name" value="Multidrug ABC transporter ATP-binding protein"/>
    <property type="match status" value="1"/>
</dbReference>
<keyword evidence="5" id="KW-0547">Nucleotide-binding</keyword>
<dbReference type="PANTHER" id="PTHR43394">
    <property type="entry name" value="ATP-DEPENDENT PERMEASE MDL1, MITOCHONDRIAL"/>
    <property type="match status" value="1"/>
</dbReference>
<feature type="domain" description="ABC transmembrane type-1" evidence="11">
    <location>
        <begin position="116"/>
        <end position="397"/>
    </location>
</feature>
<evidence type="ECO:0000256" key="9">
    <source>
        <dbReference type="SAM" id="Phobius"/>
    </source>
</evidence>
<evidence type="ECO:0000313" key="12">
    <source>
        <dbReference type="EMBL" id="QDU36509.1"/>
    </source>
</evidence>
<dbReference type="Pfam" id="PF00664">
    <property type="entry name" value="ABC_membrane"/>
    <property type="match status" value="1"/>
</dbReference>
<evidence type="ECO:0000256" key="5">
    <source>
        <dbReference type="ARBA" id="ARBA00022741"/>
    </source>
</evidence>
<evidence type="ECO:0000259" key="10">
    <source>
        <dbReference type="PROSITE" id="PS50893"/>
    </source>
</evidence>
<keyword evidence="12" id="KW-0378">Hydrolase</keyword>